<dbReference type="Proteomes" id="UP001056384">
    <property type="component" value="Chromosome 3"/>
</dbReference>
<gene>
    <name evidence="1" type="ORF">Slin15195_G040880</name>
</gene>
<sequence>MAAIYWGAVNKDAVVLSQGYSVRGQSLANLRTALESKINTKSGDLVAAIALMRLSDTVLPGAGLQWMIHAEALTQLCRAIGPEAFREPRMRRLLENNRWIMIAASSIKRIPVIFNQESWKTIPWQDCEKDVVQTLLDVYTRLPNLRVLFDKLQAAAADDAFKRWREAVDAEIRGSVQVWVYDPKLTSIIPLEPEQTQLSFQRMHHSYAMILFNMLVIILSQYHAVVSAPPGTPDIVAGLPKLRADLLTKLDLPLENPLQRAAIAADEMARMIAWIMQDRHKCAGALYIASPAVIADQFWQRFSQSKSVWFATVVSQVNSLWDSYVVCNPDRAGELQGVLM</sequence>
<dbReference type="PANTHER" id="PTHR38111:SF2">
    <property type="entry name" value="FINGER DOMAIN PROTEIN, PUTATIVE (AFU_ORTHOLOGUE AFUA_1G01560)-RELATED"/>
    <property type="match status" value="1"/>
</dbReference>
<protein>
    <submittedName>
        <fullName evidence="1">Uncharacterized protein</fullName>
    </submittedName>
</protein>
<evidence type="ECO:0000313" key="2">
    <source>
        <dbReference type="Proteomes" id="UP001056384"/>
    </source>
</evidence>
<name>A0A9Q9AME4_9PEZI</name>
<keyword evidence="2" id="KW-1185">Reference proteome</keyword>
<dbReference type="AlphaFoldDB" id="A0A9Q9AME4"/>
<dbReference type="PANTHER" id="PTHR38111">
    <property type="entry name" value="ZN(2)-C6 FUNGAL-TYPE DOMAIN-CONTAINING PROTEIN-RELATED"/>
    <property type="match status" value="1"/>
</dbReference>
<reference evidence="1" key="1">
    <citation type="submission" date="2022-06" db="EMBL/GenBank/DDBJ databases">
        <title>Complete genome sequences of two strains of the flax pathogen Septoria linicola.</title>
        <authorList>
            <person name="Lapalu N."/>
            <person name="Simon A."/>
            <person name="Demenou B."/>
            <person name="Paumier D."/>
            <person name="Guillot M.-P."/>
            <person name="Gout L."/>
            <person name="Valade R."/>
        </authorList>
    </citation>
    <scope>NUCLEOTIDE SEQUENCE</scope>
    <source>
        <strain evidence="1">SE15195</strain>
    </source>
</reference>
<dbReference type="InterPro" id="IPR053178">
    <property type="entry name" value="Osmoadaptation_assoc"/>
</dbReference>
<evidence type="ECO:0000313" key="1">
    <source>
        <dbReference type="EMBL" id="USW50769.1"/>
    </source>
</evidence>
<accession>A0A9Q9AME4</accession>
<dbReference type="EMBL" id="CP099420">
    <property type="protein sequence ID" value="USW50769.1"/>
    <property type="molecule type" value="Genomic_DNA"/>
</dbReference>
<organism evidence="1 2">
    <name type="scientific">Septoria linicola</name>
    <dbReference type="NCBI Taxonomy" id="215465"/>
    <lineage>
        <taxon>Eukaryota</taxon>
        <taxon>Fungi</taxon>
        <taxon>Dikarya</taxon>
        <taxon>Ascomycota</taxon>
        <taxon>Pezizomycotina</taxon>
        <taxon>Dothideomycetes</taxon>
        <taxon>Dothideomycetidae</taxon>
        <taxon>Mycosphaerellales</taxon>
        <taxon>Mycosphaerellaceae</taxon>
        <taxon>Septoria</taxon>
    </lineage>
</organism>
<proteinExistence type="predicted"/>